<feature type="domain" description="Thiamine pyrophosphate enzyme central" evidence="4">
    <location>
        <begin position="187"/>
        <end position="319"/>
    </location>
</feature>
<dbReference type="GeneID" id="41606816"/>
<dbReference type="GO" id="GO:0005948">
    <property type="term" value="C:acetolactate synthase complex"/>
    <property type="evidence" value="ECO:0007669"/>
    <property type="project" value="TreeGrafter"/>
</dbReference>
<evidence type="ECO:0000256" key="2">
    <source>
        <dbReference type="ARBA" id="ARBA00023052"/>
    </source>
</evidence>
<dbReference type="Pfam" id="PF02776">
    <property type="entry name" value="TPP_enzyme_N"/>
    <property type="match status" value="1"/>
</dbReference>
<feature type="domain" description="Thiamine pyrophosphate enzyme TPP-binding" evidence="5">
    <location>
        <begin position="376"/>
        <end position="522"/>
    </location>
</feature>
<dbReference type="Gene3D" id="3.40.50.970">
    <property type="match status" value="2"/>
</dbReference>
<dbReference type="FunFam" id="3.40.50.970:FF:000007">
    <property type="entry name" value="Acetolactate synthase"/>
    <property type="match status" value="1"/>
</dbReference>
<dbReference type="EMBL" id="CP009507">
    <property type="protein sequence ID" value="AKB33366.1"/>
    <property type="molecule type" value="Genomic_DNA"/>
</dbReference>
<evidence type="ECO:0000259" key="4">
    <source>
        <dbReference type="Pfam" id="PF00205"/>
    </source>
</evidence>
<name>A0A0E3LB92_9EURY</name>
<dbReference type="GO" id="GO:0003984">
    <property type="term" value="F:acetolactate synthase activity"/>
    <property type="evidence" value="ECO:0007669"/>
    <property type="project" value="TreeGrafter"/>
</dbReference>
<proteinExistence type="inferred from homology"/>
<protein>
    <submittedName>
        <fullName evidence="7">Acetolactate synthase</fullName>
    </submittedName>
</protein>
<dbReference type="CDD" id="cd07035">
    <property type="entry name" value="TPP_PYR_POX_like"/>
    <property type="match status" value="1"/>
</dbReference>
<dbReference type="PATRIC" id="fig|1434119.4.peg.3509"/>
<dbReference type="GeneID" id="24861608"/>
<evidence type="ECO:0000313" key="8">
    <source>
        <dbReference type="Proteomes" id="UP000033092"/>
    </source>
</evidence>
<evidence type="ECO:0000259" key="5">
    <source>
        <dbReference type="Pfam" id="PF02775"/>
    </source>
</evidence>
<evidence type="ECO:0000256" key="1">
    <source>
        <dbReference type="ARBA" id="ARBA00007812"/>
    </source>
</evidence>
<dbReference type="CDD" id="cd02010">
    <property type="entry name" value="TPP_ALS"/>
    <property type="match status" value="1"/>
</dbReference>
<dbReference type="Proteomes" id="UP000033092">
    <property type="component" value="Chromosome"/>
</dbReference>
<dbReference type="RefSeq" id="WP_048173250.1">
    <property type="nucleotide sequence ID" value="NZ_CP009507.1"/>
</dbReference>
<comment type="similarity">
    <text evidence="1 3">Belongs to the TPP enzyme family.</text>
</comment>
<dbReference type="GO" id="GO:0009097">
    <property type="term" value="P:isoleucine biosynthetic process"/>
    <property type="evidence" value="ECO:0007669"/>
    <property type="project" value="TreeGrafter"/>
</dbReference>
<dbReference type="GO" id="GO:0009099">
    <property type="term" value="P:L-valine biosynthetic process"/>
    <property type="evidence" value="ECO:0007669"/>
    <property type="project" value="TreeGrafter"/>
</dbReference>
<dbReference type="Pfam" id="PF00205">
    <property type="entry name" value="TPP_enzyme_M"/>
    <property type="match status" value="1"/>
</dbReference>
<reference evidence="7 8" key="1">
    <citation type="submission" date="2014-07" db="EMBL/GenBank/DDBJ databases">
        <title>Methanogenic archaea and the global carbon cycle.</title>
        <authorList>
            <person name="Henriksen J.R."/>
            <person name="Luke J."/>
            <person name="Reinhart S."/>
            <person name="Benedict M.N."/>
            <person name="Youngblut N.D."/>
            <person name="Metcalf M.E."/>
            <person name="Whitaker R.J."/>
            <person name="Metcalf W.W."/>
        </authorList>
    </citation>
    <scope>NUCLEOTIDE SEQUENCE [LARGE SCALE GENOMIC DNA]</scope>
    <source>
        <strain evidence="7 8">HI350</strain>
    </source>
</reference>
<dbReference type="InterPro" id="IPR011766">
    <property type="entry name" value="TPP_enzyme_TPP-bd"/>
</dbReference>
<dbReference type="InterPro" id="IPR045229">
    <property type="entry name" value="TPP_enz"/>
</dbReference>
<dbReference type="HOGENOM" id="CLU_013748_3_2_2"/>
<dbReference type="InterPro" id="IPR029061">
    <property type="entry name" value="THDP-binding"/>
</dbReference>
<dbReference type="InterPro" id="IPR012000">
    <property type="entry name" value="Thiamin_PyroP_enz_cen_dom"/>
</dbReference>
<dbReference type="AlphaFoldDB" id="A0A0E3LB92"/>
<dbReference type="KEGG" id="msz:MSSIH_2676"/>
<feature type="domain" description="Thiamine pyrophosphate enzyme N-terminal TPP-binding" evidence="6">
    <location>
        <begin position="1"/>
        <end position="115"/>
    </location>
</feature>
<dbReference type="GO" id="GO:0000287">
    <property type="term" value="F:magnesium ion binding"/>
    <property type="evidence" value="ECO:0007669"/>
    <property type="project" value="InterPro"/>
</dbReference>
<gene>
    <name evidence="7" type="ORF">MSSIH_2676</name>
</gene>
<dbReference type="PANTHER" id="PTHR18968:SF129">
    <property type="entry name" value="ACETOLACTATE SYNTHASE"/>
    <property type="match status" value="1"/>
</dbReference>
<dbReference type="GO" id="GO:0050660">
    <property type="term" value="F:flavin adenine dinucleotide binding"/>
    <property type="evidence" value="ECO:0007669"/>
    <property type="project" value="TreeGrafter"/>
</dbReference>
<keyword evidence="2 3" id="KW-0786">Thiamine pyrophosphate</keyword>
<accession>A0A0E3LB92</accession>
<evidence type="ECO:0000256" key="3">
    <source>
        <dbReference type="RuleBase" id="RU362132"/>
    </source>
</evidence>
<dbReference type="InterPro" id="IPR012001">
    <property type="entry name" value="Thiamin_PyroP_enz_TPP-bd_dom"/>
</dbReference>
<dbReference type="Gene3D" id="3.40.50.1220">
    <property type="entry name" value="TPP-binding domain"/>
    <property type="match status" value="1"/>
</dbReference>
<dbReference type="SUPFAM" id="SSF52467">
    <property type="entry name" value="DHS-like NAD/FAD-binding domain"/>
    <property type="match status" value="1"/>
</dbReference>
<dbReference type="SUPFAM" id="SSF52518">
    <property type="entry name" value="Thiamin diphosphate-binding fold (THDP-binding)"/>
    <property type="match status" value="2"/>
</dbReference>
<evidence type="ECO:0000259" key="6">
    <source>
        <dbReference type="Pfam" id="PF02776"/>
    </source>
</evidence>
<dbReference type="GO" id="GO:0044272">
    <property type="term" value="P:sulfur compound biosynthetic process"/>
    <property type="evidence" value="ECO:0007669"/>
    <property type="project" value="UniProtKB-ARBA"/>
</dbReference>
<dbReference type="GO" id="GO:0030976">
    <property type="term" value="F:thiamine pyrophosphate binding"/>
    <property type="evidence" value="ECO:0007669"/>
    <property type="project" value="InterPro"/>
</dbReference>
<dbReference type="InterPro" id="IPR029035">
    <property type="entry name" value="DHS-like_NAD/FAD-binding_dom"/>
</dbReference>
<dbReference type="NCBIfam" id="NF006187">
    <property type="entry name" value="PRK08322.1"/>
    <property type="match status" value="1"/>
</dbReference>
<dbReference type="Pfam" id="PF02775">
    <property type="entry name" value="TPP_enzyme_C"/>
    <property type="match status" value="1"/>
</dbReference>
<evidence type="ECO:0000313" key="7">
    <source>
        <dbReference type="EMBL" id="AKB33366.1"/>
    </source>
</evidence>
<organism evidence="7 8">
    <name type="scientific">Methanosarcina siciliae HI350</name>
    <dbReference type="NCBI Taxonomy" id="1434119"/>
    <lineage>
        <taxon>Archaea</taxon>
        <taxon>Methanobacteriati</taxon>
        <taxon>Methanobacteriota</taxon>
        <taxon>Stenosarchaea group</taxon>
        <taxon>Methanomicrobia</taxon>
        <taxon>Methanosarcinales</taxon>
        <taxon>Methanosarcinaceae</taxon>
        <taxon>Methanosarcina</taxon>
    </lineage>
</organism>
<sequence length="544" mass="60538">MKASDLFVAQLKEEGVEYIFGLPGEENLDLLESLRNSNIKLIITRHEQAAAFMAAAYGRLKGRAGVCFSTLGPGATNLVTGVAQAQLIGAPLISISGQKALVDNWQARFQLVDVVGMMEPLCKKAVSISDPGMIPTVIRNAFKHAEAQKPGAVHLELPEDVAGEETDAVVQKRSEIKIPSPDPEAVEMAANMIREAKNPLIIVSSGANRKEVTEELEYFSRKTGVYLVHTQMGKGVVPDDCLYSLFATGIHARDYVNCGIDGADLIITVGYDIVEYPPYLWNRYLDKKIINIDFVDSIPDRYFNPDVEVIGDIASSIREIAARIPEKREFPFFENTRAFIEEKINSPFRKGYPPLPQEIVQNVRKVLEREDIISLDNGIYKLWFSRLYKAYAPNTVLLDNALATMGAGFSAGIVAKLLHPERRVLAVCGDGGFMMNCQELETAVRYRVPLVVLILNDNAFGFIKWKQKKLHFEDFALDYGNPDFVRFAESFGATGLKVEEGEDLSEVLEKAFSLNKLVVIECPIDYSVNYETFSIELGNLVCKF</sequence>
<dbReference type="PANTHER" id="PTHR18968">
    <property type="entry name" value="THIAMINE PYROPHOSPHATE ENZYMES"/>
    <property type="match status" value="1"/>
</dbReference>